<dbReference type="STRING" id="994573.T472_0208260"/>
<protein>
    <recommendedName>
        <fullName evidence="1">Electron transfer flavoprotein small subunit</fullName>
    </recommendedName>
</protein>
<gene>
    <name evidence="3" type="ORF">T472_0208260</name>
</gene>
<dbReference type="InterPro" id="IPR014729">
    <property type="entry name" value="Rossmann-like_a/b/a_fold"/>
</dbReference>
<evidence type="ECO:0000313" key="4">
    <source>
        <dbReference type="Proteomes" id="UP000017747"/>
    </source>
</evidence>
<dbReference type="InterPro" id="IPR014730">
    <property type="entry name" value="ETF_a/b_N"/>
</dbReference>
<dbReference type="SUPFAM" id="SSF52402">
    <property type="entry name" value="Adenine nucleotide alpha hydrolases-like"/>
    <property type="match status" value="1"/>
</dbReference>
<dbReference type="GO" id="GO:0009055">
    <property type="term" value="F:electron transfer activity"/>
    <property type="evidence" value="ECO:0007669"/>
    <property type="project" value="InterPro"/>
</dbReference>
<keyword evidence="4" id="KW-1185">Reference proteome</keyword>
<dbReference type="PATRIC" id="fig|994573.3.peg.1521"/>
<reference evidence="3 4" key="1">
    <citation type="journal article" date="2014" name="Genome Announc.">
        <title>Genome Sequence of Youngiibacter fragilis, the Type Strain of the Genus Youngiibacter.</title>
        <authorList>
            <person name="Wawrik C.B."/>
            <person name="Callaghan A.V."/>
            <person name="Stamps B.W."/>
            <person name="Wawrik B."/>
        </authorList>
    </citation>
    <scope>NUCLEOTIDE SEQUENCE [LARGE SCALE GENOMIC DNA]</scope>
    <source>
        <strain evidence="3 4">232.1</strain>
    </source>
</reference>
<evidence type="ECO:0000259" key="2">
    <source>
        <dbReference type="SMART" id="SM00893"/>
    </source>
</evidence>
<dbReference type="AlphaFoldDB" id="V4GK07"/>
<dbReference type="InterPro" id="IPR033948">
    <property type="entry name" value="ETF_beta_N"/>
</dbReference>
<dbReference type="PIRSF" id="PIRSF000090">
    <property type="entry name" value="Beta-ETF"/>
    <property type="match status" value="1"/>
</dbReference>
<dbReference type="InterPro" id="IPR012255">
    <property type="entry name" value="ETF_b"/>
</dbReference>
<dbReference type="Gene3D" id="3.40.50.620">
    <property type="entry name" value="HUPs"/>
    <property type="match status" value="1"/>
</dbReference>
<sequence length="264" mass="28480">MKIIVCIKQVPDTSEVEIDPVTNTLVRVGIPVIMNPDDKAGIELALTIRDAVEGCTVSVITMGPPHADMVLLEALAMGCDEAYHLSGREFGGSDTLATSSALAAALKKIGYDVIVTGRQAIDGDTAQVGPQIAEHLEIPQVSYVEKIEYEYENTFLVNRRYEDRIHKLRINTPCLFTAIAQASEPRFMTVSGVINASKKTITKMGFSDLADVLDIATVGLKGSPTNVVRSFTKEPKGQGLLLDGLTADQAVSAIMSRLHESHII</sequence>
<organism evidence="3 4">
    <name type="scientific">Youngiibacter fragilis 232.1</name>
    <dbReference type="NCBI Taxonomy" id="994573"/>
    <lineage>
        <taxon>Bacteria</taxon>
        <taxon>Bacillati</taxon>
        <taxon>Bacillota</taxon>
        <taxon>Clostridia</taxon>
        <taxon>Eubacteriales</taxon>
        <taxon>Clostridiaceae</taxon>
        <taxon>Youngiibacter</taxon>
    </lineage>
</organism>
<dbReference type="eggNOG" id="COG2086">
    <property type="taxonomic scope" value="Bacteria"/>
</dbReference>
<evidence type="ECO:0000256" key="1">
    <source>
        <dbReference type="ARBA" id="ARBA00042002"/>
    </source>
</evidence>
<feature type="domain" description="Electron transfer flavoprotein alpha/beta-subunit N-terminal" evidence="2">
    <location>
        <begin position="22"/>
        <end position="212"/>
    </location>
</feature>
<dbReference type="CDD" id="cd01714">
    <property type="entry name" value="ETF_beta"/>
    <property type="match status" value="1"/>
</dbReference>
<dbReference type="EMBL" id="AXUN02000164">
    <property type="protein sequence ID" value="ETA81050.1"/>
    <property type="molecule type" value="Genomic_DNA"/>
</dbReference>
<evidence type="ECO:0000313" key="3">
    <source>
        <dbReference type="EMBL" id="ETA81050.1"/>
    </source>
</evidence>
<comment type="caution">
    <text evidence="3">The sequence shown here is derived from an EMBL/GenBank/DDBJ whole genome shotgun (WGS) entry which is preliminary data.</text>
</comment>
<accession>V4GK07</accession>
<dbReference type="PANTHER" id="PTHR21294">
    <property type="entry name" value="ELECTRON TRANSFER FLAVOPROTEIN BETA-SUBUNIT"/>
    <property type="match status" value="1"/>
</dbReference>
<dbReference type="Proteomes" id="UP000017747">
    <property type="component" value="Unassembled WGS sequence"/>
</dbReference>
<dbReference type="RefSeq" id="WP_023386397.1">
    <property type="nucleotide sequence ID" value="NZ_AXUN02000164.1"/>
</dbReference>
<dbReference type="SMART" id="SM00893">
    <property type="entry name" value="ETF"/>
    <property type="match status" value="1"/>
</dbReference>
<dbReference type="OrthoDB" id="9804960at2"/>
<dbReference type="PANTHER" id="PTHR21294:SF17">
    <property type="entry name" value="PROTEIN FIXA"/>
    <property type="match status" value="1"/>
</dbReference>
<dbReference type="Pfam" id="PF01012">
    <property type="entry name" value="ETF"/>
    <property type="match status" value="1"/>
</dbReference>
<name>V4GK07_9CLOT</name>
<proteinExistence type="predicted"/>